<accession>A0A1I5ZH26</accession>
<dbReference type="Gene3D" id="3.20.20.100">
    <property type="entry name" value="NADP-dependent oxidoreductase domain"/>
    <property type="match status" value="1"/>
</dbReference>
<gene>
    <name evidence="1" type="ORF">SAMN02745910_02072</name>
</gene>
<name>A0A1I5ZH26_9BACI</name>
<dbReference type="SUPFAM" id="SSF51430">
    <property type="entry name" value="NAD(P)-linked oxidoreductase"/>
    <property type="match status" value="1"/>
</dbReference>
<evidence type="ECO:0000313" key="1">
    <source>
        <dbReference type="EMBL" id="SFQ55762.1"/>
    </source>
</evidence>
<comment type="caution">
    <text evidence="1">The sequence shown here is derived from an EMBL/GenBank/DDBJ whole genome shotgun (WGS) entry which is preliminary data.</text>
</comment>
<organism evidence="1 2">
    <name type="scientific">Priestia endophytica DSM 13796</name>
    <dbReference type="NCBI Taxonomy" id="1121089"/>
    <lineage>
        <taxon>Bacteria</taxon>
        <taxon>Bacillati</taxon>
        <taxon>Bacillota</taxon>
        <taxon>Bacilli</taxon>
        <taxon>Bacillales</taxon>
        <taxon>Bacillaceae</taxon>
        <taxon>Priestia</taxon>
    </lineage>
</organism>
<sequence>MFTDTSRLNNPLFRKDAFLANLKRVDQLKEFAKRKEVQPAQIALAWLLTLTENELHELDHIFDQNNG</sequence>
<dbReference type="Proteomes" id="UP000182762">
    <property type="component" value="Unassembled WGS sequence"/>
</dbReference>
<protein>
    <recommendedName>
        <fullName evidence="3">Aldo/keto reductase family protein</fullName>
    </recommendedName>
</protein>
<proteinExistence type="predicted"/>
<evidence type="ECO:0000313" key="2">
    <source>
        <dbReference type="Proteomes" id="UP000182762"/>
    </source>
</evidence>
<keyword evidence="2" id="KW-1185">Reference proteome</keyword>
<dbReference type="EMBL" id="FOXX01000004">
    <property type="protein sequence ID" value="SFQ55762.1"/>
    <property type="molecule type" value="Genomic_DNA"/>
</dbReference>
<reference evidence="1 2" key="1">
    <citation type="submission" date="2016-10" db="EMBL/GenBank/DDBJ databases">
        <authorList>
            <person name="Varghese N."/>
            <person name="Submissions S."/>
        </authorList>
    </citation>
    <scope>NUCLEOTIDE SEQUENCE [LARGE SCALE GENOMIC DNA]</scope>
    <source>
        <strain evidence="1 2">DSM 13796</strain>
    </source>
</reference>
<dbReference type="InterPro" id="IPR036812">
    <property type="entry name" value="NAD(P)_OxRdtase_dom_sf"/>
</dbReference>
<evidence type="ECO:0008006" key="3">
    <source>
        <dbReference type="Google" id="ProtNLM"/>
    </source>
</evidence>